<accession>A0A2P2NSX3</accession>
<proteinExistence type="predicted"/>
<reference evidence="1" key="1">
    <citation type="submission" date="2018-02" db="EMBL/GenBank/DDBJ databases">
        <title>Rhizophora mucronata_Transcriptome.</title>
        <authorList>
            <person name="Meera S.P."/>
            <person name="Sreeshan A."/>
            <person name="Augustine A."/>
        </authorList>
    </citation>
    <scope>NUCLEOTIDE SEQUENCE</scope>
    <source>
        <tissue evidence="1">Leaf</tissue>
    </source>
</reference>
<sequence length="16" mass="1983">MTTTRKRTQSWSLRKC</sequence>
<organism evidence="1">
    <name type="scientific">Rhizophora mucronata</name>
    <name type="common">Asiatic mangrove</name>
    <dbReference type="NCBI Taxonomy" id="61149"/>
    <lineage>
        <taxon>Eukaryota</taxon>
        <taxon>Viridiplantae</taxon>
        <taxon>Streptophyta</taxon>
        <taxon>Embryophyta</taxon>
        <taxon>Tracheophyta</taxon>
        <taxon>Spermatophyta</taxon>
        <taxon>Magnoliopsida</taxon>
        <taxon>eudicotyledons</taxon>
        <taxon>Gunneridae</taxon>
        <taxon>Pentapetalae</taxon>
        <taxon>rosids</taxon>
        <taxon>fabids</taxon>
        <taxon>Malpighiales</taxon>
        <taxon>Rhizophoraceae</taxon>
        <taxon>Rhizophora</taxon>
    </lineage>
</organism>
<evidence type="ECO:0000313" key="1">
    <source>
        <dbReference type="EMBL" id="MBX45627.1"/>
    </source>
</evidence>
<name>A0A2P2NSX3_RHIMU</name>
<protein>
    <submittedName>
        <fullName evidence="1">Uncharacterized protein MANES_02G134700</fullName>
    </submittedName>
</protein>
<dbReference type="EMBL" id="GGEC01065143">
    <property type="protein sequence ID" value="MBX45627.1"/>
    <property type="molecule type" value="Transcribed_RNA"/>
</dbReference>
<dbReference type="AlphaFoldDB" id="A0A2P2NSX3"/>